<evidence type="ECO:0000313" key="1">
    <source>
        <dbReference type="EMBL" id="RZT84842.1"/>
    </source>
</evidence>
<dbReference type="Proteomes" id="UP000291591">
    <property type="component" value="Unassembled WGS sequence"/>
</dbReference>
<dbReference type="RefSeq" id="WP_130289391.1">
    <property type="nucleotide sequence ID" value="NZ_SHKL01000001.1"/>
</dbReference>
<organism evidence="1 2">
    <name type="scientific">Pseudonocardia sediminis</name>
    <dbReference type="NCBI Taxonomy" id="1397368"/>
    <lineage>
        <taxon>Bacteria</taxon>
        <taxon>Bacillati</taxon>
        <taxon>Actinomycetota</taxon>
        <taxon>Actinomycetes</taxon>
        <taxon>Pseudonocardiales</taxon>
        <taxon>Pseudonocardiaceae</taxon>
        <taxon>Pseudonocardia</taxon>
    </lineage>
</organism>
<sequence length="250" mass="28645">MTTVAIVVAVISAVVALISAVTVEVIRRRANDGLERVKHELALDREARSRNAQLAELVRAYQNPVLRCAYDLQSRIFNIHRGFRGRQGEGEYFTSNTVYVIAEFFGWMEIVRREMQFLDLEVEQRTAALKDALDRVQGTFASTSRRRQDHFYVYRGQQRAIGELMIVELADPLQSGLRSTCLGYAAFVERRTEPPMSRWLDRIEARVADLTGPDVARLVEVQHALIDLVDLLDPDRVRFRTNRDKIPTVL</sequence>
<reference evidence="1 2" key="1">
    <citation type="submission" date="2019-02" db="EMBL/GenBank/DDBJ databases">
        <title>Sequencing the genomes of 1000 actinobacteria strains.</title>
        <authorList>
            <person name="Klenk H.-P."/>
        </authorList>
    </citation>
    <scope>NUCLEOTIDE SEQUENCE [LARGE SCALE GENOMIC DNA]</scope>
    <source>
        <strain evidence="1 2">DSM 45779</strain>
    </source>
</reference>
<proteinExistence type="predicted"/>
<dbReference type="AlphaFoldDB" id="A0A4Q7UST2"/>
<dbReference type="OrthoDB" id="3682367at2"/>
<comment type="caution">
    <text evidence="1">The sequence shown here is derived from an EMBL/GenBank/DDBJ whole genome shotgun (WGS) entry which is preliminary data.</text>
</comment>
<keyword evidence="2" id="KW-1185">Reference proteome</keyword>
<evidence type="ECO:0000313" key="2">
    <source>
        <dbReference type="Proteomes" id="UP000291591"/>
    </source>
</evidence>
<dbReference type="EMBL" id="SHKL01000001">
    <property type="protein sequence ID" value="RZT84842.1"/>
    <property type="molecule type" value="Genomic_DNA"/>
</dbReference>
<gene>
    <name evidence="1" type="ORF">EV383_1698</name>
</gene>
<name>A0A4Q7UST2_PSEST</name>
<accession>A0A4Q7UST2</accession>
<protein>
    <submittedName>
        <fullName evidence="1">Uncharacterized protein</fullName>
    </submittedName>
</protein>